<dbReference type="Pfam" id="PF00990">
    <property type="entry name" value="GGDEF"/>
    <property type="match status" value="1"/>
</dbReference>
<keyword evidence="1" id="KW-0812">Transmembrane</keyword>
<dbReference type="NCBIfam" id="TIGR00254">
    <property type="entry name" value="GGDEF"/>
    <property type="match status" value="1"/>
</dbReference>
<dbReference type="InterPro" id="IPR029787">
    <property type="entry name" value="Nucleotide_cyclase"/>
</dbReference>
<dbReference type="PROSITE" id="PS50887">
    <property type="entry name" value="GGDEF"/>
    <property type="match status" value="1"/>
</dbReference>
<feature type="transmembrane region" description="Helical" evidence="1">
    <location>
        <begin position="157"/>
        <end position="181"/>
    </location>
</feature>
<dbReference type="RefSeq" id="WP_282760735.1">
    <property type="nucleotide sequence ID" value="NZ_JASCTH010000009.1"/>
</dbReference>
<dbReference type="EC" id="2.7.7.65" evidence="3"/>
<keyword evidence="1" id="KW-1133">Transmembrane helix</keyword>
<dbReference type="Gene3D" id="3.30.70.270">
    <property type="match status" value="1"/>
</dbReference>
<reference evidence="3 4" key="1">
    <citation type="submission" date="2023-05" db="EMBL/GenBank/DDBJ databases">
        <title>Actinoplanes sp. NEAU-A12 genome sequencing.</title>
        <authorList>
            <person name="Wang Z.-S."/>
        </authorList>
    </citation>
    <scope>NUCLEOTIDE SEQUENCE [LARGE SCALE GENOMIC DNA]</scope>
    <source>
        <strain evidence="3 4">NEAU-A12</strain>
    </source>
</reference>
<evidence type="ECO:0000313" key="3">
    <source>
        <dbReference type="EMBL" id="MDI6100128.1"/>
    </source>
</evidence>
<dbReference type="PANTHER" id="PTHR45138">
    <property type="entry name" value="REGULATORY COMPONENTS OF SENSORY TRANSDUCTION SYSTEM"/>
    <property type="match status" value="1"/>
</dbReference>
<feature type="transmembrane region" description="Helical" evidence="1">
    <location>
        <begin position="95"/>
        <end position="115"/>
    </location>
</feature>
<feature type="domain" description="GGDEF" evidence="2">
    <location>
        <begin position="362"/>
        <end position="484"/>
    </location>
</feature>
<evidence type="ECO:0000259" key="2">
    <source>
        <dbReference type="PROSITE" id="PS50887"/>
    </source>
</evidence>
<dbReference type="InterPro" id="IPR050469">
    <property type="entry name" value="Diguanylate_Cyclase"/>
</dbReference>
<protein>
    <submittedName>
        <fullName evidence="3">GGDEF domain-containing protein</fullName>
        <ecNumber evidence="3">2.7.7.65</ecNumber>
    </submittedName>
</protein>
<keyword evidence="1" id="KW-0472">Membrane</keyword>
<dbReference type="EMBL" id="JASCTH010000009">
    <property type="protein sequence ID" value="MDI6100128.1"/>
    <property type="molecule type" value="Genomic_DNA"/>
</dbReference>
<dbReference type="SUPFAM" id="SSF55073">
    <property type="entry name" value="Nucleotide cyclase"/>
    <property type="match status" value="1"/>
</dbReference>
<feature type="transmembrane region" description="Helical" evidence="1">
    <location>
        <begin position="291"/>
        <end position="311"/>
    </location>
</feature>
<dbReference type="SMART" id="SM00267">
    <property type="entry name" value="GGDEF"/>
    <property type="match status" value="1"/>
</dbReference>
<evidence type="ECO:0000256" key="1">
    <source>
        <dbReference type="SAM" id="Phobius"/>
    </source>
</evidence>
<feature type="transmembrane region" description="Helical" evidence="1">
    <location>
        <begin position="188"/>
        <end position="209"/>
    </location>
</feature>
<name>A0ABT6WK87_9ACTN</name>
<feature type="transmembrane region" description="Helical" evidence="1">
    <location>
        <begin position="127"/>
        <end position="145"/>
    </location>
</feature>
<dbReference type="GO" id="GO:0052621">
    <property type="term" value="F:diguanylate cyclase activity"/>
    <property type="evidence" value="ECO:0007669"/>
    <property type="project" value="UniProtKB-EC"/>
</dbReference>
<feature type="transmembrane region" description="Helical" evidence="1">
    <location>
        <begin position="62"/>
        <end position="83"/>
    </location>
</feature>
<dbReference type="CDD" id="cd01949">
    <property type="entry name" value="GGDEF"/>
    <property type="match status" value="1"/>
</dbReference>
<dbReference type="Proteomes" id="UP001241758">
    <property type="component" value="Unassembled WGS sequence"/>
</dbReference>
<proteinExistence type="predicted"/>
<feature type="transmembrane region" description="Helical" evidence="1">
    <location>
        <begin position="263"/>
        <end position="279"/>
    </location>
</feature>
<keyword evidence="4" id="KW-1185">Reference proteome</keyword>
<dbReference type="PANTHER" id="PTHR45138:SF24">
    <property type="entry name" value="DIGUANYLATE CYCLASE DGCC-RELATED"/>
    <property type="match status" value="1"/>
</dbReference>
<gene>
    <name evidence="3" type="ORF">QLQ12_16110</name>
</gene>
<organism evidence="3 4">
    <name type="scientific">Actinoplanes sandaracinus</name>
    <dbReference type="NCBI Taxonomy" id="3045177"/>
    <lineage>
        <taxon>Bacteria</taxon>
        <taxon>Bacillati</taxon>
        <taxon>Actinomycetota</taxon>
        <taxon>Actinomycetes</taxon>
        <taxon>Micromonosporales</taxon>
        <taxon>Micromonosporaceae</taxon>
        <taxon>Actinoplanes</taxon>
    </lineage>
</organism>
<evidence type="ECO:0000313" key="4">
    <source>
        <dbReference type="Proteomes" id="UP001241758"/>
    </source>
</evidence>
<feature type="transmembrane region" description="Helical" evidence="1">
    <location>
        <begin position="36"/>
        <end position="53"/>
    </location>
</feature>
<dbReference type="InterPro" id="IPR043128">
    <property type="entry name" value="Rev_trsase/Diguanyl_cyclase"/>
</dbReference>
<accession>A0ABT6WK87</accession>
<feature type="transmembrane region" description="Helical" evidence="1">
    <location>
        <begin position="12"/>
        <end position="30"/>
    </location>
</feature>
<keyword evidence="3" id="KW-0548">Nucleotidyltransferase</keyword>
<dbReference type="InterPro" id="IPR000160">
    <property type="entry name" value="GGDEF_dom"/>
</dbReference>
<sequence>MSPRLARPPAWLAFLLFNALAVTVYLLLGTDGVMPLLYMALMIVAVVVAAVAIRRRRPEDPAAWWLLTGGLAASIAGDLGHAVQEAMGRDAEGSLADVFYLVGYLMELTALLRMVRRRAPGRDLGSLVDALIVVGAFVLPVWVFLIRPLAEDAGLSLLGRLTAVGIPAFDLLLLGLLVWLLTSGVRTASFMLLAGSLGTFLATDFLFAFAGDYSLTASPALIVVLTVTYLFAYALFTAAVLHPSAGRVTGPAPDVRPVGHRRLVTQAVATLIAPGLLAWESQHGRVEHAFAIAAGCMVMFLLVVLRMSLLVRQVQAQSAQLADQARALNELAYRDPLTGVANRRAWTAVAEAVLSRSERDGSPVSVVILDLDHFKRYNDTRGHQAGDLLLKEAGAAWSGGVRAGDHLARYGGEEFVVLMPGTATAEAVALADRLRALTPGGCTFSAGVAQCAPGESIDATLERADQALYRAKENGRDRVEAARSVHPLVVG</sequence>
<feature type="transmembrane region" description="Helical" evidence="1">
    <location>
        <begin position="221"/>
        <end position="242"/>
    </location>
</feature>
<comment type="caution">
    <text evidence="3">The sequence shown here is derived from an EMBL/GenBank/DDBJ whole genome shotgun (WGS) entry which is preliminary data.</text>
</comment>
<keyword evidence="3" id="KW-0808">Transferase</keyword>